<evidence type="ECO:0000313" key="3">
    <source>
        <dbReference type="Proteomes" id="UP000550401"/>
    </source>
</evidence>
<dbReference type="Proteomes" id="UP000550401">
    <property type="component" value="Unassembled WGS sequence"/>
</dbReference>
<keyword evidence="1" id="KW-0472">Membrane</keyword>
<dbReference type="AlphaFoldDB" id="A0A839F4W9"/>
<reference evidence="2 3" key="1">
    <citation type="submission" date="2020-07" db="EMBL/GenBank/DDBJ databases">
        <title>Genomic Encyclopedia of Type Strains, Phase IV (KMG-V): Genome sequencing to study the core and pangenomes of soil and plant-associated prokaryotes.</title>
        <authorList>
            <person name="Whitman W."/>
        </authorList>
    </citation>
    <scope>NUCLEOTIDE SEQUENCE [LARGE SCALE GENOMIC DNA]</scope>
    <source>
        <strain evidence="2 3">RH2WT43</strain>
    </source>
</reference>
<evidence type="ECO:0000313" key="2">
    <source>
        <dbReference type="EMBL" id="MBA8888859.1"/>
    </source>
</evidence>
<gene>
    <name evidence="2" type="ORF">FHW12_003095</name>
</gene>
<dbReference type="EMBL" id="JACGXL010000005">
    <property type="protein sequence ID" value="MBA8888859.1"/>
    <property type="molecule type" value="Genomic_DNA"/>
</dbReference>
<keyword evidence="3" id="KW-1185">Reference proteome</keyword>
<evidence type="ECO:0000256" key="1">
    <source>
        <dbReference type="SAM" id="Phobius"/>
    </source>
</evidence>
<keyword evidence="1" id="KW-1133">Transmembrane helix</keyword>
<sequence length="80" mass="8444">MLADLAGAAVHVVATILRDVVVDFFLINLGRGALLVCTFGRYPHGRALERDARWIAGAGFAVVVLTGVALAVYNNVFAST</sequence>
<protein>
    <submittedName>
        <fullName evidence="2">Uncharacterized protein</fullName>
    </submittedName>
</protein>
<feature type="transmembrane region" description="Helical" evidence="1">
    <location>
        <begin position="54"/>
        <end position="73"/>
    </location>
</feature>
<proteinExistence type="predicted"/>
<feature type="transmembrane region" description="Helical" evidence="1">
    <location>
        <begin position="20"/>
        <end position="42"/>
    </location>
</feature>
<name>A0A839F4W9_9GAMM</name>
<dbReference type="RefSeq" id="WP_182531905.1">
    <property type="nucleotide sequence ID" value="NZ_JACGXL010000005.1"/>
</dbReference>
<comment type="caution">
    <text evidence="2">The sequence shown here is derived from an EMBL/GenBank/DDBJ whole genome shotgun (WGS) entry which is preliminary data.</text>
</comment>
<keyword evidence="1" id="KW-0812">Transmembrane</keyword>
<accession>A0A839F4W9</accession>
<organism evidence="2 3">
    <name type="scientific">Dokdonella fugitiva</name>
    <dbReference type="NCBI Taxonomy" id="328517"/>
    <lineage>
        <taxon>Bacteria</taxon>
        <taxon>Pseudomonadati</taxon>
        <taxon>Pseudomonadota</taxon>
        <taxon>Gammaproteobacteria</taxon>
        <taxon>Lysobacterales</taxon>
        <taxon>Rhodanobacteraceae</taxon>
        <taxon>Dokdonella</taxon>
    </lineage>
</organism>